<feature type="domain" description="Ion transport" evidence="13">
    <location>
        <begin position="23"/>
        <end position="237"/>
    </location>
</feature>
<keyword evidence="7" id="KW-0630">Potassium</keyword>
<dbReference type="Gene3D" id="1.10.287.70">
    <property type="match status" value="1"/>
</dbReference>
<dbReference type="Gene3D" id="1.20.120.350">
    <property type="entry name" value="Voltage-gated potassium channels. Chain C"/>
    <property type="match status" value="1"/>
</dbReference>
<comment type="subcellular location">
    <subcellularLocation>
        <location evidence="1">Membrane</location>
        <topology evidence="1">Multi-pass membrane protein</topology>
    </subcellularLocation>
</comment>
<feature type="transmembrane region" description="Helical" evidence="12">
    <location>
        <begin position="146"/>
        <end position="167"/>
    </location>
</feature>
<dbReference type="Proteomes" id="UP000428260">
    <property type="component" value="Chromosome"/>
</dbReference>
<gene>
    <name evidence="14" type="ORF">GM418_22395</name>
</gene>
<keyword evidence="3" id="KW-0633">Potassium transport</keyword>
<keyword evidence="4 12" id="KW-0812">Transmembrane</keyword>
<dbReference type="InterPro" id="IPR005821">
    <property type="entry name" value="Ion_trans_dom"/>
</dbReference>
<proteinExistence type="predicted"/>
<dbReference type="EMBL" id="CP046401">
    <property type="protein sequence ID" value="QGY46312.1"/>
    <property type="molecule type" value="Genomic_DNA"/>
</dbReference>
<evidence type="ECO:0000256" key="8">
    <source>
        <dbReference type="ARBA" id="ARBA00022989"/>
    </source>
</evidence>
<dbReference type="PRINTS" id="PR00169">
    <property type="entry name" value="KCHANNEL"/>
</dbReference>
<keyword evidence="6" id="KW-0851">Voltage-gated channel</keyword>
<dbReference type="InterPro" id="IPR027359">
    <property type="entry name" value="Volt_channel_dom_sf"/>
</dbReference>
<evidence type="ECO:0000256" key="9">
    <source>
        <dbReference type="ARBA" id="ARBA00023065"/>
    </source>
</evidence>
<keyword evidence="5" id="KW-0631">Potassium channel</keyword>
<feature type="transmembrane region" description="Helical" evidence="12">
    <location>
        <begin position="85"/>
        <end position="104"/>
    </location>
</feature>
<keyword evidence="9" id="KW-0406">Ion transport</keyword>
<evidence type="ECO:0000313" key="15">
    <source>
        <dbReference type="Proteomes" id="UP000428260"/>
    </source>
</evidence>
<feature type="transmembrane region" description="Helical" evidence="12">
    <location>
        <begin position="179"/>
        <end position="199"/>
    </location>
</feature>
<dbReference type="Pfam" id="PF00520">
    <property type="entry name" value="Ion_trans"/>
    <property type="match status" value="1"/>
</dbReference>
<dbReference type="AlphaFoldDB" id="A0A6I6K1L0"/>
<sequence length="244" mass="28496">MNKINWKEKLRIIIEDNQTPEGRWFDLSIQVLIVLSLISFSLETIPNQEEEFYRFLRIFEITSVIIFTIEYLLRLFVSDKKLKFIFSFYGLVDLMAILPFYLTFGVDLRSIRIFRLFRLFRVFKILRYSKAIQHMARAFMSIKEELVLFMILSSFLLFLSSIGIYYFENPVQPEVFASIFHSLWWAVATLTTVGYGDIYPVTVGGKIFTSVMLFIGLGIVAVPTGLIASALTKTRDEKNQKKQE</sequence>
<evidence type="ECO:0000313" key="14">
    <source>
        <dbReference type="EMBL" id="QGY46312.1"/>
    </source>
</evidence>
<dbReference type="RefSeq" id="WP_158869449.1">
    <property type="nucleotide sequence ID" value="NZ_CP046401.1"/>
</dbReference>
<evidence type="ECO:0000256" key="2">
    <source>
        <dbReference type="ARBA" id="ARBA00022448"/>
    </source>
</evidence>
<evidence type="ECO:0000256" key="7">
    <source>
        <dbReference type="ARBA" id="ARBA00022958"/>
    </source>
</evidence>
<evidence type="ECO:0000256" key="1">
    <source>
        <dbReference type="ARBA" id="ARBA00004141"/>
    </source>
</evidence>
<keyword evidence="10 12" id="KW-0472">Membrane</keyword>
<evidence type="ECO:0000256" key="5">
    <source>
        <dbReference type="ARBA" id="ARBA00022826"/>
    </source>
</evidence>
<evidence type="ECO:0000256" key="10">
    <source>
        <dbReference type="ARBA" id="ARBA00023136"/>
    </source>
</evidence>
<dbReference type="KEGG" id="mcos:GM418_22395"/>
<evidence type="ECO:0000256" key="4">
    <source>
        <dbReference type="ARBA" id="ARBA00022692"/>
    </source>
</evidence>
<keyword evidence="2" id="KW-0813">Transport</keyword>
<dbReference type="PANTHER" id="PTHR11537">
    <property type="entry name" value="VOLTAGE-GATED POTASSIUM CHANNEL"/>
    <property type="match status" value="1"/>
</dbReference>
<organism evidence="14 15">
    <name type="scientific">Maribellus comscasis</name>
    <dbReference type="NCBI Taxonomy" id="2681766"/>
    <lineage>
        <taxon>Bacteria</taxon>
        <taxon>Pseudomonadati</taxon>
        <taxon>Bacteroidota</taxon>
        <taxon>Bacteroidia</taxon>
        <taxon>Marinilabiliales</taxon>
        <taxon>Prolixibacteraceae</taxon>
        <taxon>Maribellus</taxon>
    </lineage>
</organism>
<evidence type="ECO:0000256" key="11">
    <source>
        <dbReference type="ARBA" id="ARBA00023303"/>
    </source>
</evidence>
<dbReference type="SUPFAM" id="SSF81324">
    <property type="entry name" value="Voltage-gated potassium channels"/>
    <property type="match status" value="1"/>
</dbReference>
<reference evidence="14 15" key="1">
    <citation type="submission" date="2019-11" db="EMBL/GenBank/DDBJ databases">
        <authorList>
            <person name="Zheng R.K."/>
            <person name="Sun C.M."/>
        </authorList>
    </citation>
    <scope>NUCLEOTIDE SEQUENCE [LARGE SCALE GENOMIC DNA]</scope>
    <source>
        <strain evidence="14 15">WC007</strain>
    </source>
</reference>
<dbReference type="GO" id="GO:0005249">
    <property type="term" value="F:voltage-gated potassium channel activity"/>
    <property type="evidence" value="ECO:0007669"/>
    <property type="project" value="InterPro"/>
</dbReference>
<name>A0A6I6K1L0_9BACT</name>
<dbReference type="GO" id="GO:0001508">
    <property type="term" value="P:action potential"/>
    <property type="evidence" value="ECO:0007669"/>
    <property type="project" value="TreeGrafter"/>
</dbReference>
<feature type="transmembrane region" description="Helical" evidence="12">
    <location>
        <begin position="24"/>
        <end position="42"/>
    </location>
</feature>
<evidence type="ECO:0000256" key="3">
    <source>
        <dbReference type="ARBA" id="ARBA00022538"/>
    </source>
</evidence>
<evidence type="ECO:0000259" key="13">
    <source>
        <dbReference type="Pfam" id="PF00520"/>
    </source>
</evidence>
<feature type="transmembrane region" description="Helical" evidence="12">
    <location>
        <begin position="54"/>
        <end position="73"/>
    </location>
</feature>
<protein>
    <submittedName>
        <fullName evidence="14">Ion transporter</fullName>
    </submittedName>
</protein>
<dbReference type="GO" id="GO:0008076">
    <property type="term" value="C:voltage-gated potassium channel complex"/>
    <property type="evidence" value="ECO:0007669"/>
    <property type="project" value="InterPro"/>
</dbReference>
<keyword evidence="11" id="KW-0407">Ion channel</keyword>
<evidence type="ECO:0000256" key="6">
    <source>
        <dbReference type="ARBA" id="ARBA00022882"/>
    </source>
</evidence>
<dbReference type="InterPro" id="IPR028325">
    <property type="entry name" value="VG_K_chnl"/>
</dbReference>
<accession>A0A6I6K1L0</accession>
<keyword evidence="15" id="KW-1185">Reference proteome</keyword>
<evidence type="ECO:0000256" key="12">
    <source>
        <dbReference type="SAM" id="Phobius"/>
    </source>
</evidence>
<keyword evidence="8 12" id="KW-1133">Transmembrane helix</keyword>
<dbReference type="PANTHER" id="PTHR11537:SF254">
    <property type="entry name" value="POTASSIUM VOLTAGE-GATED CHANNEL PROTEIN SHAB"/>
    <property type="match status" value="1"/>
</dbReference>
<feature type="transmembrane region" description="Helical" evidence="12">
    <location>
        <begin position="211"/>
        <end position="231"/>
    </location>
</feature>